<dbReference type="EMBL" id="NESQ01000009">
    <property type="protein sequence ID" value="PUU83582.1"/>
    <property type="molecule type" value="Genomic_DNA"/>
</dbReference>
<organism evidence="1 2">
    <name type="scientific">Tuber borchii</name>
    <name type="common">White truffle</name>
    <dbReference type="NCBI Taxonomy" id="42251"/>
    <lineage>
        <taxon>Eukaryota</taxon>
        <taxon>Fungi</taxon>
        <taxon>Dikarya</taxon>
        <taxon>Ascomycota</taxon>
        <taxon>Pezizomycotina</taxon>
        <taxon>Pezizomycetes</taxon>
        <taxon>Pezizales</taxon>
        <taxon>Tuberaceae</taxon>
        <taxon>Tuber</taxon>
    </lineage>
</organism>
<dbReference type="AlphaFoldDB" id="A0A2T7A786"/>
<dbReference type="Proteomes" id="UP000244722">
    <property type="component" value="Unassembled WGS sequence"/>
</dbReference>
<comment type="caution">
    <text evidence="1">The sequence shown here is derived from an EMBL/GenBank/DDBJ whole genome shotgun (WGS) entry which is preliminary data.</text>
</comment>
<protein>
    <submittedName>
        <fullName evidence="1">Uncharacterized protein</fullName>
    </submittedName>
</protein>
<sequence>MWDSPSWRNTFDTTVLIGPITESQIIFAWPSSASCWNGTESKPFRKEGCTNAGISVGYINNSFLRYNFTSLGQKAALVATMLYESSGFKENISRMPGRRGQGTKGMLLFNYIYDYAWDQPELQEQLLKLRSGNPHPFSYSLTLILIEIRYTFGAAGWYLREKCDKEIYEKLTEDGYEGFSTYVEECLEAGNVESDRLEVWCKTIDALTPAGIPHPEQCSPK</sequence>
<reference evidence="1 2" key="1">
    <citation type="submission" date="2017-04" db="EMBL/GenBank/DDBJ databases">
        <title>Draft genome sequence of Tuber borchii Vittad., a whitish edible truffle.</title>
        <authorList>
            <consortium name="DOE Joint Genome Institute"/>
            <person name="Murat C."/>
            <person name="Kuo A."/>
            <person name="Barry K.W."/>
            <person name="Clum A."/>
            <person name="Dockter R.B."/>
            <person name="Fauchery L."/>
            <person name="Iotti M."/>
            <person name="Kohler A."/>
            <person name="Labutti K."/>
            <person name="Lindquist E.A."/>
            <person name="Lipzen A."/>
            <person name="Ohm R.A."/>
            <person name="Wang M."/>
            <person name="Grigoriev I.V."/>
            <person name="Zambonelli A."/>
            <person name="Martin F.M."/>
        </authorList>
    </citation>
    <scope>NUCLEOTIDE SEQUENCE [LARGE SCALE GENOMIC DNA]</scope>
    <source>
        <strain evidence="1 2">Tbo3840</strain>
    </source>
</reference>
<accession>A0A2T7A786</accession>
<proteinExistence type="predicted"/>
<keyword evidence="2" id="KW-1185">Reference proteome</keyword>
<dbReference type="OrthoDB" id="2349272at2759"/>
<evidence type="ECO:0000313" key="2">
    <source>
        <dbReference type="Proteomes" id="UP000244722"/>
    </source>
</evidence>
<gene>
    <name evidence="1" type="ORF">B9Z19DRAFT_1176124</name>
</gene>
<name>A0A2T7A786_TUBBO</name>
<evidence type="ECO:0000313" key="1">
    <source>
        <dbReference type="EMBL" id="PUU83582.1"/>
    </source>
</evidence>